<feature type="compositionally biased region" description="Low complexity" evidence="1">
    <location>
        <begin position="251"/>
        <end position="263"/>
    </location>
</feature>
<protein>
    <submittedName>
        <fullName evidence="2">Uncharacterized protein</fullName>
    </submittedName>
</protein>
<organism evidence="2 3">
    <name type="scientific">Actinopolyspora biskrensis</name>
    <dbReference type="NCBI Taxonomy" id="1470178"/>
    <lineage>
        <taxon>Bacteria</taxon>
        <taxon>Bacillati</taxon>
        <taxon>Actinomycetota</taxon>
        <taxon>Actinomycetes</taxon>
        <taxon>Actinopolysporales</taxon>
        <taxon>Actinopolysporaceae</taxon>
        <taxon>Actinopolyspora</taxon>
    </lineage>
</organism>
<dbReference type="AlphaFoldDB" id="A0A852YT81"/>
<feature type="region of interest" description="Disordered" evidence="1">
    <location>
        <begin position="251"/>
        <end position="274"/>
    </location>
</feature>
<evidence type="ECO:0000313" key="3">
    <source>
        <dbReference type="Proteomes" id="UP000548304"/>
    </source>
</evidence>
<dbReference type="Proteomes" id="UP000548304">
    <property type="component" value="Unassembled WGS sequence"/>
</dbReference>
<feature type="region of interest" description="Disordered" evidence="1">
    <location>
        <begin position="82"/>
        <end position="110"/>
    </location>
</feature>
<accession>A0A852YT81</accession>
<reference evidence="2 3" key="1">
    <citation type="submission" date="2020-07" db="EMBL/GenBank/DDBJ databases">
        <title>Genomic Encyclopedia of Type Strains, Phase III (KMG-III): the genomes of soil and plant-associated and newly described type strains.</title>
        <authorList>
            <person name="Whitman W."/>
        </authorList>
    </citation>
    <scope>NUCLEOTIDE SEQUENCE [LARGE SCALE GENOMIC DNA]</scope>
    <source>
        <strain evidence="2 3">CECT 8576</strain>
    </source>
</reference>
<proteinExistence type="predicted"/>
<sequence length="274" mass="29102">MRASAQQRHRQRRARLGLSAVLGALAVLVLIAALVTARSITEDRSAPSSPTPRTPSSKPSRESGNWNVDAQQSLAAREMAQLPPAAARPHPLSTERAGPPITLPAPERTRGQWIPTGFPDTPRGALAQLAALDETAMRGGDPGVYARGYRELALDGAPNPESTGLYSLLTSMRSSAGLKETGSVPDLRVGYEATHGQIKGTTDNERYVVACVLGQFSVDHRGRTISAGVGDCQALRHVEGRWRISPGPLPAAAPSAWPGSSAAVRADYRPIKER</sequence>
<gene>
    <name evidence="2" type="ORF">FHR84_000452</name>
</gene>
<feature type="region of interest" description="Disordered" evidence="1">
    <location>
        <begin position="41"/>
        <end position="65"/>
    </location>
</feature>
<keyword evidence="3" id="KW-1185">Reference proteome</keyword>
<name>A0A852YT81_9ACTN</name>
<evidence type="ECO:0000256" key="1">
    <source>
        <dbReference type="SAM" id="MobiDB-lite"/>
    </source>
</evidence>
<dbReference type="RefSeq" id="WP_246300093.1">
    <property type="nucleotide sequence ID" value="NZ_JACBYW010000001.1"/>
</dbReference>
<comment type="caution">
    <text evidence="2">The sequence shown here is derived from an EMBL/GenBank/DDBJ whole genome shotgun (WGS) entry which is preliminary data.</text>
</comment>
<dbReference type="EMBL" id="JACBYW010000001">
    <property type="protein sequence ID" value="NYH77138.1"/>
    <property type="molecule type" value="Genomic_DNA"/>
</dbReference>
<evidence type="ECO:0000313" key="2">
    <source>
        <dbReference type="EMBL" id="NYH77138.1"/>
    </source>
</evidence>